<protein>
    <recommendedName>
        <fullName evidence="1">GST N-terminal domain-containing protein</fullName>
    </recommendedName>
</protein>
<organism evidence="2">
    <name type="scientific">marine metagenome</name>
    <dbReference type="NCBI Taxonomy" id="408172"/>
    <lineage>
        <taxon>unclassified sequences</taxon>
        <taxon>metagenomes</taxon>
        <taxon>ecological metagenomes</taxon>
    </lineage>
</organism>
<dbReference type="InterPro" id="IPR050983">
    <property type="entry name" value="GST_Omega/HSP26"/>
</dbReference>
<accession>A0A381ZZA7</accession>
<dbReference type="SUPFAM" id="SSF52833">
    <property type="entry name" value="Thioredoxin-like"/>
    <property type="match status" value="1"/>
</dbReference>
<dbReference type="Pfam" id="PF13417">
    <property type="entry name" value="GST_N_3"/>
    <property type="match status" value="1"/>
</dbReference>
<dbReference type="AlphaFoldDB" id="A0A381ZZA7"/>
<feature type="domain" description="GST N-terminal" evidence="1">
    <location>
        <begin position="1"/>
        <end position="79"/>
    </location>
</feature>
<dbReference type="InterPro" id="IPR004045">
    <property type="entry name" value="Glutathione_S-Trfase_N"/>
</dbReference>
<name>A0A381ZZA7_9ZZZZ</name>
<dbReference type="PANTHER" id="PTHR43968:SF6">
    <property type="entry name" value="GLUTATHIONE S-TRANSFERASE OMEGA"/>
    <property type="match status" value="1"/>
</dbReference>
<dbReference type="InterPro" id="IPR036282">
    <property type="entry name" value="Glutathione-S-Trfase_C_sf"/>
</dbReference>
<dbReference type="Gene3D" id="1.20.1050.10">
    <property type="match status" value="1"/>
</dbReference>
<dbReference type="PROSITE" id="PS50404">
    <property type="entry name" value="GST_NTER"/>
    <property type="match status" value="1"/>
</dbReference>
<dbReference type="EMBL" id="UINC01023273">
    <property type="protein sequence ID" value="SVA94596.1"/>
    <property type="molecule type" value="Genomic_DNA"/>
</dbReference>
<evidence type="ECO:0000313" key="2">
    <source>
        <dbReference type="EMBL" id="SVA94596.1"/>
    </source>
</evidence>
<dbReference type="CDD" id="cd00570">
    <property type="entry name" value="GST_N_family"/>
    <property type="match status" value="1"/>
</dbReference>
<evidence type="ECO:0000259" key="1">
    <source>
        <dbReference type="PROSITE" id="PS50404"/>
    </source>
</evidence>
<dbReference type="GO" id="GO:0005737">
    <property type="term" value="C:cytoplasm"/>
    <property type="evidence" value="ECO:0007669"/>
    <property type="project" value="TreeGrafter"/>
</dbReference>
<dbReference type="SUPFAM" id="SSF47616">
    <property type="entry name" value="GST C-terminal domain-like"/>
    <property type="match status" value="1"/>
</dbReference>
<sequence>MKLYYSGNSPYARRARIAARLGELSVEEIDVSPLQVEGHFLLKHGPGVKVPGLETDAGTYLCECLIITNYLNQQAEGKLMPSEGAGVEAALELEGIGSLLMDSLYVRTMENRRDLNEKSLGLIEKETARASRCYDALDIRLAGQSATLHLGTIAAVASLGYADWRHPDDDWRQGRDGLKAWFDEMMQNPAVAETKPIF</sequence>
<dbReference type="InterPro" id="IPR036249">
    <property type="entry name" value="Thioredoxin-like_sf"/>
</dbReference>
<gene>
    <name evidence="2" type="ORF">METZ01_LOCUS147450</name>
</gene>
<dbReference type="PANTHER" id="PTHR43968">
    <property type="match status" value="1"/>
</dbReference>
<proteinExistence type="predicted"/>
<dbReference type="Gene3D" id="3.40.30.10">
    <property type="entry name" value="Glutaredoxin"/>
    <property type="match status" value="1"/>
</dbReference>
<reference evidence="2" key="1">
    <citation type="submission" date="2018-05" db="EMBL/GenBank/DDBJ databases">
        <authorList>
            <person name="Lanie J.A."/>
            <person name="Ng W.-L."/>
            <person name="Kazmierczak K.M."/>
            <person name="Andrzejewski T.M."/>
            <person name="Davidsen T.M."/>
            <person name="Wayne K.J."/>
            <person name="Tettelin H."/>
            <person name="Glass J.I."/>
            <person name="Rusch D."/>
            <person name="Podicherti R."/>
            <person name="Tsui H.-C.T."/>
            <person name="Winkler M.E."/>
        </authorList>
    </citation>
    <scope>NUCLEOTIDE SEQUENCE</scope>
</reference>